<dbReference type="AlphaFoldDB" id="A0A937FFG9"/>
<name>A0A937FFG9_9CLOT</name>
<evidence type="ECO:0000313" key="2">
    <source>
        <dbReference type="EMBL" id="MBL4930922.1"/>
    </source>
</evidence>
<reference evidence="2" key="1">
    <citation type="submission" date="2021-01" db="EMBL/GenBank/DDBJ databases">
        <title>Genome public.</title>
        <authorList>
            <person name="Liu C."/>
            <person name="Sun Q."/>
        </authorList>
    </citation>
    <scope>NUCLEOTIDE SEQUENCE</scope>
    <source>
        <strain evidence="2">YIM B02565</strain>
    </source>
</reference>
<keyword evidence="3" id="KW-1185">Reference proteome</keyword>
<evidence type="ECO:0000256" key="1">
    <source>
        <dbReference type="SAM" id="MobiDB-lite"/>
    </source>
</evidence>
<feature type="region of interest" description="Disordered" evidence="1">
    <location>
        <begin position="1"/>
        <end position="27"/>
    </location>
</feature>
<organism evidence="2 3">
    <name type="scientific">Clostridium paridis</name>
    <dbReference type="NCBI Taxonomy" id="2803863"/>
    <lineage>
        <taxon>Bacteria</taxon>
        <taxon>Bacillati</taxon>
        <taxon>Bacillota</taxon>
        <taxon>Clostridia</taxon>
        <taxon>Eubacteriales</taxon>
        <taxon>Clostridiaceae</taxon>
        <taxon>Clostridium</taxon>
    </lineage>
</organism>
<evidence type="ECO:0000313" key="3">
    <source>
        <dbReference type="Proteomes" id="UP000623681"/>
    </source>
</evidence>
<proteinExistence type="predicted"/>
<dbReference type="Proteomes" id="UP000623681">
    <property type="component" value="Unassembled WGS sequence"/>
</dbReference>
<dbReference type="RefSeq" id="WP_202766616.1">
    <property type="nucleotide sequence ID" value="NZ_JAESWA010000017.1"/>
</dbReference>
<protein>
    <submittedName>
        <fullName evidence="2">Uncharacterized protein</fullName>
    </submittedName>
</protein>
<sequence>MYDAKVTDHPDKYVNPENTKDKKRDISDRGYFNDKLTSSVLGTKTSYVPTDDLL</sequence>
<comment type="caution">
    <text evidence="2">The sequence shown here is derived from an EMBL/GenBank/DDBJ whole genome shotgun (WGS) entry which is preliminary data.</text>
</comment>
<dbReference type="EMBL" id="JAESWA010000017">
    <property type="protein sequence ID" value="MBL4930922.1"/>
    <property type="molecule type" value="Genomic_DNA"/>
</dbReference>
<gene>
    <name evidence="2" type="ORF">JK634_03830</name>
</gene>
<accession>A0A937FFG9</accession>